<evidence type="ECO:0000313" key="2">
    <source>
        <dbReference type="Proteomes" id="UP000075680"/>
    </source>
</evidence>
<gene>
    <name evidence="1" type="ORF">AVENLUH5627_02486</name>
</gene>
<organism evidence="1 2">
    <name type="scientific">Acinetobacter venetianus</name>
    <dbReference type="NCBI Taxonomy" id="52133"/>
    <lineage>
        <taxon>Bacteria</taxon>
        <taxon>Pseudomonadati</taxon>
        <taxon>Pseudomonadota</taxon>
        <taxon>Gammaproteobacteria</taxon>
        <taxon>Moraxellales</taxon>
        <taxon>Moraxellaceae</taxon>
        <taxon>Acinetobacter</taxon>
    </lineage>
</organism>
<proteinExistence type="predicted"/>
<comment type="caution">
    <text evidence="1">The sequence shown here is derived from an EMBL/GenBank/DDBJ whole genome shotgun (WGS) entry which is preliminary data.</text>
</comment>
<dbReference type="EMBL" id="JRUE01000201">
    <property type="protein sequence ID" value="KXZ66792.1"/>
    <property type="molecule type" value="Genomic_DNA"/>
</dbReference>
<dbReference type="Proteomes" id="UP000075680">
    <property type="component" value="Unassembled WGS sequence"/>
</dbReference>
<sequence>MVNAIAGVNFDQLHDVIEEKLRTQFPVFKLVQFYRDEEERKAPSTQELPALLLELTSFDVDIDGDAGTEQLPLIARFEARIIDTFNQRRAKINVRKLAAAVALYIFQNKHFTGLGCYGVGGSSLEDISEDAFFPELDRFEVWRVDFSTHIVVGENVWAESGETPTPVFSYAPEIGAAHEDKYQELLFNQEVP</sequence>
<name>A0A150HM69_9GAMM</name>
<accession>A0A150HM69</accession>
<reference evidence="1 2" key="1">
    <citation type="journal article" date="2016" name="Sci. Rep.">
        <title>Genomic and phenotypic characterization of the species Acinetobacter venetianus.</title>
        <authorList>
            <person name="Fondi M."/>
            <person name="Maida I."/>
            <person name="Perrin E."/>
            <person name="Orlandini V."/>
            <person name="La Torre L."/>
            <person name="Bosi E."/>
            <person name="Negroni A."/>
            <person name="Zanaroli G."/>
            <person name="Fava F."/>
            <person name="Decorosi F."/>
            <person name="Giovannetti L."/>
            <person name="Viti C."/>
            <person name="Vaneechoutte M."/>
            <person name="Dijkshoorn L."/>
            <person name="Fani R."/>
        </authorList>
    </citation>
    <scope>NUCLEOTIDE SEQUENCE [LARGE SCALE GENOMIC DNA]</scope>
    <source>
        <strain evidence="1 2">LUH5627</strain>
    </source>
</reference>
<protein>
    <submittedName>
        <fullName evidence="1">Uncharacterized protein</fullName>
    </submittedName>
</protein>
<dbReference type="PATRIC" id="fig|52133.18.peg.2553"/>
<dbReference type="RefSeq" id="WP_061519235.1">
    <property type="nucleotide sequence ID" value="NZ_JRUE01000201.1"/>
</dbReference>
<dbReference type="AlphaFoldDB" id="A0A150HM69"/>
<evidence type="ECO:0000313" key="1">
    <source>
        <dbReference type="EMBL" id="KXZ66792.1"/>
    </source>
</evidence>